<dbReference type="OrthoDB" id="9801841at2"/>
<dbReference type="InterPro" id="IPR017748">
    <property type="entry name" value="TagF"/>
</dbReference>
<dbReference type="Gene3D" id="3.40.1730.10">
    <property type="entry name" value="pa0076 domain"/>
    <property type="match status" value="1"/>
</dbReference>
<reference evidence="1 2" key="1">
    <citation type="submission" date="2015-12" db="EMBL/GenBank/DDBJ databases">
        <title>Complete genome of Roseateles depolymerans KCTC 42856.</title>
        <authorList>
            <person name="Kim K.M."/>
        </authorList>
    </citation>
    <scope>NUCLEOTIDE SEQUENCE [LARGE SCALE GENOMIC DNA]</scope>
    <source>
        <strain evidence="1 2">KCTC 42856</strain>
    </source>
</reference>
<organism evidence="1 2">
    <name type="scientific">Roseateles depolymerans</name>
    <dbReference type="NCBI Taxonomy" id="76731"/>
    <lineage>
        <taxon>Bacteria</taxon>
        <taxon>Pseudomonadati</taxon>
        <taxon>Pseudomonadota</taxon>
        <taxon>Betaproteobacteria</taxon>
        <taxon>Burkholderiales</taxon>
        <taxon>Sphaerotilaceae</taxon>
        <taxon>Roseateles</taxon>
    </lineage>
</organism>
<dbReference type="AlphaFoldDB" id="A0A0U3L741"/>
<sequence length="239" mass="25834">MVSSSTAGAAEMGGAEFTPGWYGKLAPLGDFAQRRLPAHWVKQCDPWLSALMRDLPLALGPHWLDLYLTAPVIRFAWAPGVVDMKWWFGVMMPSCDNVGRYFPLVIGQQRTDPPVDRAGLDHLERWYAVLTQAAVHTLEDGATLESFEQRLATAPAFPASAAAAIPLPDAANRWQTFSPPTSSLPSGLAMLAAGELMERLAGCTLWSNRPVAPALPQFQWGPGLPGAQVFGALLTQAAR</sequence>
<dbReference type="EMBL" id="CP013729">
    <property type="protein sequence ID" value="ALV07102.1"/>
    <property type="molecule type" value="Genomic_DNA"/>
</dbReference>
<dbReference type="Proteomes" id="UP000060699">
    <property type="component" value="Chromosome"/>
</dbReference>
<name>A0A0U3L741_9BURK</name>
<keyword evidence="2" id="KW-1185">Reference proteome</keyword>
<dbReference type="NCBIfam" id="TIGR03373">
    <property type="entry name" value="VI_minor_4"/>
    <property type="match status" value="1"/>
</dbReference>
<evidence type="ECO:0000313" key="1">
    <source>
        <dbReference type="EMBL" id="ALV07102.1"/>
    </source>
</evidence>
<protein>
    <submittedName>
        <fullName evidence="1">Protein phosphatase ImpM</fullName>
    </submittedName>
</protein>
<accession>A0A0U3L741</accession>
<gene>
    <name evidence="1" type="ORF">RD2015_2637</name>
</gene>
<evidence type="ECO:0000313" key="2">
    <source>
        <dbReference type="Proteomes" id="UP000060699"/>
    </source>
</evidence>
<dbReference type="RefSeq" id="WP_083525608.1">
    <property type="nucleotide sequence ID" value="NZ_CP013729.1"/>
</dbReference>
<dbReference type="InterPro" id="IPR038225">
    <property type="entry name" value="TagF_sf"/>
</dbReference>
<dbReference type="STRING" id="76731.RD2015_2637"/>
<dbReference type="Pfam" id="PF09867">
    <property type="entry name" value="TagF_N"/>
    <property type="match status" value="1"/>
</dbReference>
<proteinExistence type="predicted"/>
<dbReference type="KEGG" id="rdp:RD2015_2637"/>